<reference evidence="1 2" key="1">
    <citation type="journal article" date="2019" name="Int. J. Syst. Evol. Microbiol.">
        <title>The Global Catalogue of Microorganisms (GCM) 10K type strain sequencing project: providing services to taxonomists for standard genome sequencing and annotation.</title>
        <authorList>
            <consortium name="The Broad Institute Genomics Platform"/>
            <consortium name="The Broad Institute Genome Sequencing Center for Infectious Disease"/>
            <person name="Wu L."/>
            <person name="Ma J."/>
        </authorList>
    </citation>
    <scope>NUCLEOTIDE SEQUENCE [LARGE SCALE GENOMIC DNA]</scope>
    <source>
        <strain evidence="1 2">PSRA2</strain>
    </source>
</reference>
<comment type="caution">
    <text evidence="1">The sequence shown here is derived from an EMBL/GenBank/DDBJ whole genome shotgun (WGS) entry which is preliminary data.</text>
</comment>
<dbReference type="EMBL" id="JBHSXM010000001">
    <property type="protein sequence ID" value="MFC6837781.1"/>
    <property type="molecule type" value="Genomic_DNA"/>
</dbReference>
<dbReference type="InterPro" id="IPR043835">
    <property type="entry name" value="DUF5811"/>
</dbReference>
<protein>
    <submittedName>
        <fullName evidence="1">DUF5811 family protein</fullName>
    </submittedName>
</protein>
<keyword evidence="2" id="KW-1185">Reference proteome</keyword>
<accession>A0ABD5UI55</accession>
<dbReference type="Proteomes" id="UP001596406">
    <property type="component" value="Unassembled WGS sequence"/>
</dbReference>
<gene>
    <name evidence="1" type="ORF">ACFQHK_14900</name>
</gene>
<evidence type="ECO:0000313" key="1">
    <source>
        <dbReference type="EMBL" id="MFC6837781.1"/>
    </source>
</evidence>
<organism evidence="1 2">
    <name type="scientific">Halomarina ordinaria</name>
    <dbReference type="NCBI Taxonomy" id="3033939"/>
    <lineage>
        <taxon>Archaea</taxon>
        <taxon>Methanobacteriati</taxon>
        <taxon>Methanobacteriota</taxon>
        <taxon>Stenosarchaea group</taxon>
        <taxon>Halobacteria</taxon>
        <taxon>Halobacteriales</taxon>
        <taxon>Natronomonadaceae</taxon>
        <taxon>Halomarina</taxon>
    </lineage>
</organism>
<dbReference type="AlphaFoldDB" id="A0ABD5UI55"/>
<dbReference type="Pfam" id="PF19128">
    <property type="entry name" value="DUF5811"/>
    <property type="match status" value="1"/>
</dbReference>
<name>A0ABD5UI55_9EURY</name>
<evidence type="ECO:0000313" key="2">
    <source>
        <dbReference type="Proteomes" id="UP001596406"/>
    </source>
</evidence>
<sequence>MHGNTPYAGRSTDADVDLTPEQVATFRTDLTAMTAYARTLLPDEFVVGSELRDGSDGPEATLAVQPPVGHVVSAGVTADATEEERAALVHELAAGAAVQVKQAVDDVTPTAG</sequence>
<proteinExistence type="predicted"/>
<dbReference type="RefSeq" id="WP_304449443.1">
    <property type="nucleotide sequence ID" value="NZ_JARRAH010000001.1"/>
</dbReference>